<dbReference type="AlphaFoldDB" id="A0A2M7S7L5"/>
<proteinExistence type="predicted"/>
<dbReference type="Proteomes" id="UP000229307">
    <property type="component" value="Unassembled WGS sequence"/>
</dbReference>
<evidence type="ECO:0000259" key="2">
    <source>
        <dbReference type="Pfam" id="PF17131"/>
    </source>
</evidence>
<evidence type="ECO:0000256" key="1">
    <source>
        <dbReference type="SAM" id="SignalP"/>
    </source>
</evidence>
<dbReference type="Gene3D" id="2.50.20.10">
    <property type="entry name" value="Lipoprotein localisation LolA/LolB/LppX"/>
    <property type="match status" value="1"/>
</dbReference>
<dbReference type="Pfam" id="PF17131">
    <property type="entry name" value="LolA_like"/>
    <property type="match status" value="1"/>
</dbReference>
<dbReference type="InterPro" id="IPR033399">
    <property type="entry name" value="TP_0789-like"/>
</dbReference>
<organism evidence="3 4">
    <name type="scientific">Candidatus Desantisbacteria bacterium CG_4_10_14_0_8_um_filter_48_22</name>
    <dbReference type="NCBI Taxonomy" id="1974543"/>
    <lineage>
        <taxon>Bacteria</taxon>
        <taxon>Candidatus Desantisiibacteriota</taxon>
    </lineage>
</organism>
<dbReference type="InterPro" id="IPR029046">
    <property type="entry name" value="LolA/LolB/LppX"/>
</dbReference>
<evidence type="ECO:0000313" key="4">
    <source>
        <dbReference type="Proteomes" id="UP000229307"/>
    </source>
</evidence>
<gene>
    <name evidence="3" type="ORF">COY52_09690</name>
</gene>
<feature type="domain" description="Uncharacterized protein TP-0789" evidence="2">
    <location>
        <begin position="72"/>
        <end position="245"/>
    </location>
</feature>
<feature type="signal peptide" evidence="1">
    <location>
        <begin position="1"/>
        <end position="24"/>
    </location>
</feature>
<dbReference type="CDD" id="cd16329">
    <property type="entry name" value="LolA_like"/>
    <property type="match status" value="1"/>
</dbReference>
<protein>
    <recommendedName>
        <fullName evidence="2">Uncharacterized protein TP-0789 domain-containing protein</fullName>
    </recommendedName>
</protein>
<dbReference type="EMBL" id="PFMR01000261">
    <property type="protein sequence ID" value="PIZ15477.1"/>
    <property type="molecule type" value="Genomic_DNA"/>
</dbReference>
<feature type="chain" id="PRO_5014617635" description="Uncharacterized protein TP-0789 domain-containing protein" evidence="1">
    <location>
        <begin position="25"/>
        <end position="245"/>
    </location>
</feature>
<evidence type="ECO:0000313" key="3">
    <source>
        <dbReference type="EMBL" id="PIZ15477.1"/>
    </source>
</evidence>
<name>A0A2M7S7L5_9BACT</name>
<comment type="caution">
    <text evidence="3">The sequence shown here is derived from an EMBL/GenBank/DDBJ whole genome shotgun (WGS) entry which is preliminary data.</text>
</comment>
<reference evidence="4" key="1">
    <citation type="submission" date="2017-09" db="EMBL/GenBank/DDBJ databases">
        <title>Depth-based differentiation of microbial function through sediment-hosted aquifers and enrichment of novel symbionts in the deep terrestrial subsurface.</title>
        <authorList>
            <person name="Probst A.J."/>
            <person name="Ladd B."/>
            <person name="Jarett J.K."/>
            <person name="Geller-Mcgrath D.E."/>
            <person name="Sieber C.M.K."/>
            <person name="Emerson J.B."/>
            <person name="Anantharaman K."/>
            <person name="Thomas B.C."/>
            <person name="Malmstrom R."/>
            <person name="Stieglmeier M."/>
            <person name="Klingl A."/>
            <person name="Woyke T."/>
            <person name="Ryan C.M."/>
            <person name="Banfield J.F."/>
        </authorList>
    </citation>
    <scope>NUCLEOTIDE SEQUENCE [LARGE SCALE GENOMIC DNA]</scope>
</reference>
<dbReference type="SUPFAM" id="SSF89392">
    <property type="entry name" value="Prokaryotic lipoproteins and lipoprotein localization factors"/>
    <property type="match status" value="1"/>
</dbReference>
<sequence length="245" mass="27371">MKKIYIAILLAGLLMAGTAGFSSAMTADEVLDKMDQTMEHSNQVAVLSMTLTDKKGIVQNREIKMFQKEGGKRLIKFLKPADVKGTGFLSLPGDEMYIYMPALGKVRRIASHVKNQSFMGTDFSYDDMGGEQYSGSSKTTSFTEEGGKYLIEVTAAKKDATYSRLKLIIDKNTFIADKIEFFDKAGRPFKTMTNSNVEKIGDSWVSKEIKMVNVQEGHTTVLKMTDISFDSELSDDIFTQRNLQK</sequence>
<keyword evidence="1" id="KW-0732">Signal</keyword>
<accession>A0A2M7S7L5</accession>